<keyword evidence="2" id="KW-1133">Transmembrane helix</keyword>
<dbReference type="Proteomes" id="UP001603013">
    <property type="component" value="Unassembled WGS sequence"/>
</dbReference>
<reference evidence="3 4" key="1">
    <citation type="submission" date="2024-10" db="EMBL/GenBank/DDBJ databases">
        <title>The Natural Products Discovery Center: Release of the First 8490 Sequenced Strains for Exploring Actinobacteria Biosynthetic Diversity.</title>
        <authorList>
            <person name="Kalkreuter E."/>
            <person name="Kautsar S.A."/>
            <person name="Yang D."/>
            <person name="Bader C.D."/>
            <person name="Teijaro C.N."/>
            <person name="Fluegel L."/>
            <person name="Davis C.M."/>
            <person name="Simpson J.R."/>
            <person name="Lauterbach L."/>
            <person name="Steele A.D."/>
            <person name="Gui C."/>
            <person name="Meng S."/>
            <person name="Li G."/>
            <person name="Viehrig K."/>
            <person name="Ye F."/>
            <person name="Su P."/>
            <person name="Kiefer A.F."/>
            <person name="Nichols A."/>
            <person name="Cepeda A.J."/>
            <person name="Yan W."/>
            <person name="Fan B."/>
            <person name="Jiang Y."/>
            <person name="Adhikari A."/>
            <person name="Zheng C.-J."/>
            <person name="Schuster L."/>
            <person name="Cowan T.M."/>
            <person name="Smanski M.J."/>
            <person name="Chevrette M.G."/>
            <person name="De Carvalho L.P.S."/>
            <person name="Shen B."/>
        </authorList>
    </citation>
    <scope>NUCLEOTIDE SEQUENCE [LARGE SCALE GENOMIC DNA]</scope>
    <source>
        <strain evidence="3 4">NPDC015755</strain>
    </source>
</reference>
<evidence type="ECO:0000313" key="4">
    <source>
        <dbReference type="Proteomes" id="UP001603013"/>
    </source>
</evidence>
<dbReference type="RefSeq" id="WP_391933019.1">
    <property type="nucleotide sequence ID" value="NZ_JBIBSM010000002.1"/>
</dbReference>
<dbReference type="EMBL" id="JBIBSM010000002">
    <property type="protein sequence ID" value="MFF8275296.1"/>
    <property type="molecule type" value="Genomic_DNA"/>
</dbReference>
<keyword evidence="2" id="KW-0812">Transmembrane</keyword>
<evidence type="ECO:0000313" key="3">
    <source>
        <dbReference type="EMBL" id="MFF8275296.1"/>
    </source>
</evidence>
<feature type="compositionally biased region" description="Gly residues" evidence="1">
    <location>
        <begin position="322"/>
        <end position="338"/>
    </location>
</feature>
<feature type="transmembrane region" description="Helical" evidence="2">
    <location>
        <begin position="97"/>
        <end position="116"/>
    </location>
</feature>
<proteinExistence type="predicted"/>
<name>A0ABW6Y663_9ACTN</name>
<gene>
    <name evidence="3" type="ORF">ACF05T_04125</name>
</gene>
<feature type="compositionally biased region" description="Low complexity" evidence="1">
    <location>
        <begin position="153"/>
        <end position="167"/>
    </location>
</feature>
<feature type="compositionally biased region" description="Low complexity" evidence="1">
    <location>
        <begin position="307"/>
        <end position="321"/>
    </location>
</feature>
<keyword evidence="4" id="KW-1185">Reference proteome</keyword>
<evidence type="ECO:0000256" key="2">
    <source>
        <dbReference type="SAM" id="Phobius"/>
    </source>
</evidence>
<feature type="compositionally biased region" description="Gly residues" evidence="1">
    <location>
        <begin position="138"/>
        <end position="152"/>
    </location>
</feature>
<feature type="compositionally biased region" description="Basic and acidic residues" evidence="1">
    <location>
        <begin position="16"/>
        <end position="41"/>
    </location>
</feature>
<feature type="compositionally biased region" description="Gly residues" evidence="1">
    <location>
        <begin position="1"/>
        <end position="12"/>
    </location>
</feature>
<protein>
    <recommendedName>
        <fullName evidence="5">DUF4232 domain-containing protein</fullName>
    </recommendedName>
</protein>
<feature type="region of interest" description="Disordered" evidence="1">
    <location>
        <begin position="129"/>
        <end position="222"/>
    </location>
</feature>
<keyword evidence="2" id="KW-0472">Membrane</keyword>
<feature type="region of interest" description="Disordered" evidence="1">
    <location>
        <begin position="1"/>
        <end position="53"/>
    </location>
</feature>
<evidence type="ECO:0000256" key="1">
    <source>
        <dbReference type="SAM" id="MobiDB-lite"/>
    </source>
</evidence>
<comment type="caution">
    <text evidence="3">The sequence shown here is derived from an EMBL/GenBank/DDBJ whole genome shotgun (WGS) entry which is preliminary data.</text>
</comment>
<accession>A0ABW6Y663</accession>
<sequence length="397" mass="38464">MSSGGTGPGGTSGLPDGERDDMGHEIVNDGPDKARAEDRPGGDGPFADDDGPGLFAGEEPALRSLLHGAVADLQPSEGALDHLRRAVPARRARKRQAIVGIAAAAVLIGTAVPAFVHVANSGGIATDQSVNAGHGQQAQGGTGTGAETGVEGGAKTAAPSAAPVSPSQGEAAGAGRPTDAAPDESGGTGADATRPVESQPDSSPLCEAGQLGVSSAQAGGPDAEGKVYGTFRIANISGEDCVVSGAGGIGFQALGAADPAKITVVEHAAGDPASGLPDPSQESPTLILKPDNAYEVRFAWVPTETCPTTGTQPDPTTSPDGDGTGGTGGTSAGGGGSSGTDSTGENTAPQLGTEDGTPADGSITVSHTAEPGSPQAATTIPNACAGTIYRTGVLDAS</sequence>
<feature type="region of interest" description="Disordered" evidence="1">
    <location>
        <begin position="304"/>
        <end position="379"/>
    </location>
</feature>
<evidence type="ECO:0008006" key="5">
    <source>
        <dbReference type="Google" id="ProtNLM"/>
    </source>
</evidence>
<organism evidence="3 4">
    <name type="scientific">Streptomyces lateritius</name>
    <dbReference type="NCBI Taxonomy" id="67313"/>
    <lineage>
        <taxon>Bacteria</taxon>
        <taxon>Bacillati</taxon>
        <taxon>Actinomycetota</taxon>
        <taxon>Actinomycetes</taxon>
        <taxon>Kitasatosporales</taxon>
        <taxon>Streptomycetaceae</taxon>
        <taxon>Streptomyces</taxon>
    </lineage>
</organism>